<accession>A0A8B7YDF7</accession>
<feature type="disulfide bond" evidence="11">
    <location>
        <begin position="342"/>
        <end position="357"/>
    </location>
</feature>
<gene>
    <name evidence="14" type="primary">LOC110979622</name>
</gene>
<organism evidence="13 14">
    <name type="scientific">Acanthaster planci</name>
    <name type="common">Crown-of-thorns starfish</name>
    <dbReference type="NCBI Taxonomy" id="133434"/>
    <lineage>
        <taxon>Eukaryota</taxon>
        <taxon>Metazoa</taxon>
        <taxon>Echinodermata</taxon>
        <taxon>Eleutherozoa</taxon>
        <taxon>Asterozoa</taxon>
        <taxon>Asteroidea</taxon>
        <taxon>Valvatacea</taxon>
        <taxon>Valvatida</taxon>
        <taxon>Acanthasteridae</taxon>
        <taxon>Acanthaster</taxon>
    </lineage>
</organism>
<dbReference type="PROSITE" id="PS01180">
    <property type="entry name" value="CUB"/>
    <property type="match status" value="3"/>
</dbReference>
<feature type="disulfide bond" evidence="11">
    <location>
        <begin position="552"/>
        <end position="567"/>
    </location>
</feature>
<dbReference type="KEGG" id="aplc:110979622"/>
<comment type="caution">
    <text evidence="11">Lacks conserved residue(s) required for the propagation of feature annotation.</text>
</comment>
<protein>
    <submittedName>
        <fullName evidence="14">CUB and sushi domain-containing protein 3-like</fullName>
    </submittedName>
</protein>
<dbReference type="InterPro" id="IPR050685">
    <property type="entry name" value="LDLR"/>
</dbReference>
<dbReference type="AlphaFoldDB" id="A0A8B7YDF7"/>
<dbReference type="GeneID" id="110979622"/>
<keyword evidence="3" id="KW-0254">Endocytosis</keyword>
<dbReference type="InterPro" id="IPR035914">
    <property type="entry name" value="Sperma_CUB_dom_sf"/>
</dbReference>
<dbReference type="PROSITE" id="PS50068">
    <property type="entry name" value="LDLRA_2"/>
    <property type="match status" value="7"/>
</dbReference>
<evidence type="ECO:0000256" key="1">
    <source>
        <dbReference type="ARBA" id="ARBA00004167"/>
    </source>
</evidence>
<dbReference type="GO" id="GO:0006897">
    <property type="term" value="P:endocytosis"/>
    <property type="evidence" value="ECO:0007669"/>
    <property type="project" value="UniProtKB-KW"/>
</dbReference>
<evidence type="ECO:0000313" key="13">
    <source>
        <dbReference type="Proteomes" id="UP000694845"/>
    </source>
</evidence>
<proteinExistence type="inferred from homology"/>
<dbReference type="Proteomes" id="UP000694845">
    <property type="component" value="Unplaced"/>
</dbReference>
<feature type="disulfide bond" evidence="11">
    <location>
        <begin position="931"/>
        <end position="943"/>
    </location>
</feature>
<dbReference type="Pfam" id="PF00057">
    <property type="entry name" value="Ldl_recept_a"/>
    <property type="match status" value="3"/>
</dbReference>
<dbReference type="SUPFAM" id="SSF49854">
    <property type="entry name" value="Spermadhesin, CUB domain"/>
    <property type="match status" value="5"/>
</dbReference>
<dbReference type="InterPro" id="IPR000859">
    <property type="entry name" value="CUB_dom"/>
</dbReference>
<keyword evidence="5" id="KW-0677">Repeat</keyword>
<feature type="domain" description="CUB" evidence="12">
    <location>
        <begin position="401"/>
        <end position="461"/>
    </location>
</feature>
<sequence>MALMRETGGVRSEKSLAIPLRHACVDELAVPVNISESEAGFVSTADFPQSPTNCTSSSIIWEVRSIGNASISPWISIEVTDLTTSANAEQFAVHFALSPDGEWFPLSREVQRRVFVPAAHELRLKAEYSWTGEEEHLNQSHEFQARLSLTNETDCRKDMFCREVSHVVCIHPTAICDRKIDCRNQWVDETDCEEVCGPTNLDLTPGQQLNISSPNSTNSFICTWVIRAPSSSDILLRFSSYQLSRNVVFVVATAEFSYAARSGLENVVFFSAFTSVASIPRSLKISNSTIWVFFMHAVWGLYEPSAFSFQAHAISKTNTLECSDGDFLCTTGTECINGSKRCDGIPDCEDFTDEFACSEMCRGQFSCGVGASDWCLEGRFVCDGYGSCLDFRDELGCAPSCGDVRINLQPTSTYLLTSPYYPSSYPIRIACVWLITAPPPATKILIRTVSIRLNFNAVLRVGEGARVSRRRSRVIWERRGGTAPLVAMSQGREIWVTMEELNNAPSENSLHGVPDPHFALELTAFERDVNCSIDGQVACDSGLQCIQAFEKCDGIVNCWDNSDEYSCGQCDGEALSCEIVEEKDMPFCVAADLICNGQADCYGDYKDETLCSNVCGQRHINLEEYPDSPYNISFANGFPPATDCLWIFTTTPGERILVEVIHQTMGEFDDEIGVGDGIHPTNRSSRLATHTYKVSPRAFLSKTDTVWMYFYGRDSVKSGGSFWYQFSTFHEKTCRESEFRCKSNGLCMTAELRCDGAPWCSDFSDEFGCDHCGGVSTINVTDGLPFLLQANFEKDAATYPYGQSCLWRVAASSGRPIRITIKDLSLSNHSYLVVGEGLEISAERVFTVMSGSHGRQTIASRTSAVWVKLESAESCNNRFAIEFQQFNTMHVECSEGQFTCPLEHKCIPVDQVCDGIPQCPLQGDEVACGSCAQDEYQCPEVSCIGWLDDICDGRVNCGDLSDEKNCYPCGKSDLVLSNDTTSSLTLLSINYPLPYPNEALCFWVVTVDKGSVVVLHFINFDLQRGKDFFTVGSGHDPSDADSLIARLSSALVSARVISTGPKIWLKFQSDASITRRGFSGTVSQAIPGGTCLHGEFTCQHQTTGLTCLNADAVCDGYAVCRDGSDEDNCGVCGPRDIYVGSEAVVLQSPSYPNHYPIMLLACGKSCPIKGLRS</sequence>
<dbReference type="PANTHER" id="PTHR24270:SF62">
    <property type="entry name" value="LOW-DENSITY LIPOPROTEIN RECEPTOR-RELATED PROTEIN 2"/>
    <property type="match status" value="1"/>
</dbReference>
<feature type="disulfide bond" evidence="11">
    <location>
        <begin position="382"/>
        <end position="397"/>
    </location>
</feature>
<dbReference type="PANTHER" id="PTHR24270">
    <property type="entry name" value="LOW-DENSITY LIPOPROTEIN RECEPTOR-RELATED"/>
    <property type="match status" value="1"/>
</dbReference>
<evidence type="ECO:0000256" key="9">
    <source>
        <dbReference type="ARBA" id="ARBA00023176"/>
    </source>
</evidence>
<keyword evidence="4" id="KW-0812">Transmembrane</keyword>
<dbReference type="PRINTS" id="PR00261">
    <property type="entry name" value="LDLRECEPTOR"/>
</dbReference>
<evidence type="ECO:0000256" key="5">
    <source>
        <dbReference type="ARBA" id="ARBA00022737"/>
    </source>
</evidence>
<feature type="disulfide bond" evidence="11">
    <location>
        <begin position="754"/>
        <end position="769"/>
    </location>
</feature>
<name>A0A8B7YDF7_ACAPL</name>
<evidence type="ECO:0000256" key="11">
    <source>
        <dbReference type="PROSITE-ProRule" id="PRU00124"/>
    </source>
</evidence>
<dbReference type="OrthoDB" id="10013209at2759"/>
<evidence type="ECO:0000256" key="3">
    <source>
        <dbReference type="ARBA" id="ARBA00022583"/>
    </source>
</evidence>
<dbReference type="CDD" id="cd00041">
    <property type="entry name" value="CUB"/>
    <property type="match status" value="1"/>
</dbReference>
<feature type="domain" description="CUB" evidence="12">
    <location>
        <begin position="969"/>
        <end position="1085"/>
    </location>
</feature>
<comment type="similarity">
    <text evidence="2">Belongs to the LDLR family.</text>
</comment>
<evidence type="ECO:0000256" key="10">
    <source>
        <dbReference type="ARBA" id="ARBA00037878"/>
    </source>
</evidence>
<dbReference type="OMA" id="NCANCTD"/>
<feature type="disulfide bond" evidence="11">
    <location>
        <begin position="951"/>
        <end position="966"/>
    </location>
</feature>
<dbReference type="InterPro" id="IPR023415">
    <property type="entry name" value="LDLR_class-A_CS"/>
</dbReference>
<feature type="domain" description="CUB" evidence="12">
    <location>
        <begin position="601"/>
        <end position="729"/>
    </location>
</feature>
<keyword evidence="7" id="KW-0472">Membrane</keyword>
<evidence type="ECO:0000256" key="7">
    <source>
        <dbReference type="ARBA" id="ARBA00023136"/>
    </source>
</evidence>
<dbReference type="SMART" id="SM00042">
    <property type="entry name" value="CUB"/>
    <property type="match status" value="3"/>
</dbReference>
<reference evidence="14" key="1">
    <citation type="submission" date="2025-08" db="UniProtKB">
        <authorList>
            <consortium name="RefSeq"/>
        </authorList>
    </citation>
    <scope>IDENTIFICATION</scope>
</reference>
<dbReference type="GO" id="GO:0005905">
    <property type="term" value="C:clathrin-coated pit"/>
    <property type="evidence" value="ECO:0007669"/>
    <property type="project" value="UniProtKB-KW"/>
</dbReference>
<dbReference type="SUPFAM" id="SSF57424">
    <property type="entry name" value="LDL receptor-like module"/>
    <property type="match status" value="5"/>
</dbReference>
<evidence type="ECO:0000259" key="12">
    <source>
        <dbReference type="PROSITE" id="PS01180"/>
    </source>
</evidence>
<dbReference type="GO" id="GO:0005886">
    <property type="term" value="C:plasma membrane"/>
    <property type="evidence" value="ECO:0007669"/>
    <property type="project" value="TreeGrafter"/>
</dbReference>
<dbReference type="Pfam" id="PF00431">
    <property type="entry name" value="CUB"/>
    <property type="match status" value="2"/>
</dbReference>
<evidence type="ECO:0000256" key="6">
    <source>
        <dbReference type="ARBA" id="ARBA00022989"/>
    </source>
</evidence>
<keyword evidence="6" id="KW-1133">Transmembrane helix</keyword>
<dbReference type="InterPro" id="IPR036055">
    <property type="entry name" value="LDL_receptor-like_sf"/>
</dbReference>
<dbReference type="RefSeq" id="XP_022091293.1">
    <property type="nucleotide sequence ID" value="XM_022235601.1"/>
</dbReference>
<keyword evidence="8 11" id="KW-1015">Disulfide bond</keyword>
<dbReference type="Gene3D" id="4.10.400.10">
    <property type="entry name" value="Low-density Lipoprotein Receptor"/>
    <property type="match status" value="6"/>
</dbReference>
<dbReference type="CDD" id="cd00112">
    <property type="entry name" value="LDLa"/>
    <property type="match status" value="6"/>
</dbReference>
<dbReference type="InterPro" id="IPR002172">
    <property type="entry name" value="LDrepeatLR_classA_rpt"/>
</dbReference>
<dbReference type="PROSITE" id="PS01209">
    <property type="entry name" value="LDLRA_1"/>
    <property type="match status" value="1"/>
</dbReference>
<comment type="subcellular location">
    <subcellularLocation>
        <location evidence="10">Membrane</location>
        <location evidence="10">Coated pit</location>
    </subcellularLocation>
    <subcellularLocation>
        <location evidence="1">Membrane</location>
        <topology evidence="1">Single-pass membrane protein</topology>
    </subcellularLocation>
</comment>
<keyword evidence="13" id="KW-1185">Reference proteome</keyword>
<evidence type="ECO:0000313" key="14">
    <source>
        <dbReference type="RefSeq" id="XP_022091293.1"/>
    </source>
</evidence>
<evidence type="ECO:0000256" key="8">
    <source>
        <dbReference type="ARBA" id="ARBA00023157"/>
    </source>
</evidence>
<evidence type="ECO:0000256" key="4">
    <source>
        <dbReference type="ARBA" id="ARBA00022692"/>
    </source>
</evidence>
<feature type="disulfide bond" evidence="11">
    <location>
        <begin position="913"/>
        <end position="928"/>
    </location>
</feature>
<keyword evidence="9" id="KW-0168">Coated pit</keyword>
<feature type="disulfide bond" evidence="11">
    <location>
        <begin position="1114"/>
        <end position="1129"/>
    </location>
</feature>
<dbReference type="SMART" id="SM00192">
    <property type="entry name" value="LDLa"/>
    <property type="match status" value="9"/>
</dbReference>
<dbReference type="Gene3D" id="2.60.120.290">
    <property type="entry name" value="Spermadhesin, CUB domain"/>
    <property type="match status" value="4"/>
</dbReference>
<evidence type="ECO:0000256" key="2">
    <source>
        <dbReference type="ARBA" id="ARBA00009939"/>
    </source>
</evidence>